<dbReference type="KEGG" id="mmas:MYMAC_000360"/>
<keyword evidence="1" id="KW-0732">Signal</keyword>
<sequence length="119" mass="12751">MRLKLAAVLLGLTMVGCAGRQVLPATNEHRVQAEASLRAAEGAGAGRVPEAAVHLEFARQQIADAERLWVEGEAEAAELRFMQAEADAELALALARAVPLERESRRTAAQAESLRRGLP</sequence>
<feature type="signal peptide" evidence="1">
    <location>
        <begin position="1"/>
        <end position="20"/>
    </location>
</feature>
<dbReference type="EMBL" id="CP022203">
    <property type="protein sequence ID" value="ATB44783.1"/>
    <property type="molecule type" value="Genomic_DNA"/>
</dbReference>
<reference evidence="3 4" key="1">
    <citation type="submission" date="2017-06" db="EMBL/GenBank/DDBJ databases">
        <title>Sequencing and comparative analysis of myxobacterial genomes.</title>
        <authorList>
            <person name="Rupp O."/>
            <person name="Goesmann A."/>
            <person name="Sogaard-Andersen L."/>
        </authorList>
    </citation>
    <scope>NUCLEOTIDE SEQUENCE [LARGE SCALE GENOMIC DNA]</scope>
    <source>
        <strain evidence="3 4">DSM 14697</strain>
    </source>
</reference>
<dbReference type="Proteomes" id="UP000217343">
    <property type="component" value="Chromosome"/>
</dbReference>
<dbReference type="InterPro" id="IPR025511">
    <property type="entry name" value="DUF4398"/>
</dbReference>
<evidence type="ECO:0000313" key="3">
    <source>
        <dbReference type="EMBL" id="ATB44783.1"/>
    </source>
</evidence>
<gene>
    <name evidence="3" type="ORF">MYMAC_000360</name>
</gene>
<protein>
    <recommendedName>
        <fullName evidence="2">DUF4398 domain-containing protein</fullName>
    </recommendedName>
</protein>
<evidence type="ECO:0000313" key="4">
    <source>
        <dbReference type="Proteomes" id="UP000217343"/>
    </source>
</evidence>
<evidence type="ECO:0000256" key="1">
    <source>
        <dbReference type="SAM" id="SignalP"/>
    </source>
</evidence>
<evidence type="ECO:0000259" key="2">
    <source>
        <dbReference type="Pfam" id="PF14346"/>
    </source>
</evidence>
<dbReference type="Gene3D" id="1.20.1270.390">
    <property type="match status" value="1"/>
</dbReference>
<dbReference type="AlphaFoldDB" id="A0A250JM95"/>
<organism evidence="3 4">
    <name type="scientific">Corallococcus macrosporus DSM 14697</name>
    <dbReference type="NCBI Taxonomy" id="1189310"/>
    <lineage>
        <taxon>Bacteria</taxon>
        <taxon>Pseudomonadati</taxon>
        <taxon>Myxococcota</taxon>
        <taxon>Myxococcia</taxon>
        <taxon>Myxococcales</taxon>
        <taxon>Cystobacterineae</taxon>
        <taxon>Myxococcaceae</taxon>
        <taxon>Corallococcus</taxon>
    </lineage>
</organism>
<proteinExistence type="predicted"/>
<dbReference type="PROSITE" id="PS51257">
    <property type="entry name" value="PROKAR_LIPOPROTEIN"/>
    <property type="match status" value="1"/>
</dbReference>
<dbReference type="Pfam" id="PF14346">
    <property type="entry name" value="DUF4398"/>
    <property type="match status" value="1"/>
</dbReference>
<feature type="chain" id="PRO_5012445270" description="DUF4398 domain-containing protein" evidence="1">
    <location>
        <begin position="21"/>
        <end position="119"/>
    </location>
</feature>
<feature type="domain" description="DUF4398" evidence="2">
    <location>
        <begin position="31"/>
        <end position="103"/>
    </location>
</feature>
<accession>A0A250JM95</accession>
<keyword evidence="4" id="KW-1185">Reference proteome</keyword>
<dbReference type="RefSeq" id="WP_095956811.1">
    <property type="nucleotide sequence ID" value="NZ_CP022203.1"/>
</dbReference>
<name>A0A250JM95_9BACT</name>
<dbReference type="OrthoDB" id="5383480at2"/>